<dbReference type="InterPro" id="IPR051531">
    <property type="entry name" value="N-acetyltransferase"/>
</dbReference>
<evidence type="ECO:0000259" key="4">
    <source>
        <dbReference type="PROSITE" id="PS51186"/>
    </source>
</evidence>
<dbReference type="InterPro" id="IPR000182">
    <property type="entry name" value="GNAT_dom"/>
</dbReference>
<dbReference type="GO" id="GO:0005737">
    <property type="term" value="C:cytoplasm"/>
    <property type="evidence" value="ECO:0007669"/>
    <property type="project" value="TreeGrafter"/>
</dbReference>
<dbReference type="Proteomes" id="UP000254924">
    <property type="component" value="Unassembled WGS sequence"/>
</dbReference>
<comment type="similarity">
    <text evidence="3">Belongs to the acetyltransferase family. RimJ subfamily.</text>
</comment>
<dbReference type="PANTHER" id="PTHR43792">
    <property type="entry name" value="GNAT FAMILY, PUTATIVE (AFU_ORTHOLOGUE AFUA_3G00765)-RELATED-RELATED"/>
    <property type="match status" value="1"/>
</dbReference>
<dbReference type="PROSITE" id="PS51186">
    <property type="entry name" value="GNAT"/>
    <property type="match status" value="1"/>
</dbReference>
<dbReference type="AlphaFoldDB" id="A0A380KDD9"/>
<evidence type="ECO:0000313" key="5">
    <source>
        <dbReference type="EMBL" id="SUN62619.1"/>
    </source>
</evidence>
<dbReference type="InterPro" id="IPR016181">
    <property type="entry name" value="Acyl_CoA_acyltransferase"/>
</dbReference>
<accession>A0A380KDD9</accession>
<proteinExistence type="inferred from homology"/>
<keyword evidence="2" id="KW-0012">Acyltransferase</keyword>
<sequence>MIKILGQVNANRLPDVETDRLYLRQRTSADAEDIFAYARLPEVSVPAGFPAVETLADELYYIEHIYPSNLAKENIPSGYGITLKGTDKVIGSIDFPHRHGDKTLEIGYLLHPDYWGQGIVPEAGRAMLKVGFELLGLDKIILICYDYNKQSQAVARKLGFTLETVSEEIQDPAGRTCRDETWGLLREEWER</sequence>
<dbReference type="RefSeq" id="WP_115270248.1">
    <property type="nucleotide sequence ID" value="NZ_JBNPNB010000085.1"/>
</dbReference>
<dbReference type="OrthoDB" id="9798081at2"/>
<reference evidence="5 6" key="1">
    <citation type="submission" date="2018-06" db="EMBL/GenBank/DDBJ databases">
        <authorList>
            <consortium name="Pathogen Informatics"/>
            <person name="Doyle S."/>
        </authorList>
    </citation>
    <scope>NUCLEOTIDE SEQUENCE [LARGE SCALE GENOMIC DNA]</scope>
    <source>
        <strain evidence="5 6">NCTC12224</strain>
    </source>
</reference>
<dbReference type="Pfam" id="PF13302">
    <property type="entry name" value="Acetyltransf_3"/>
    <property type="match status" value="1"/>
</dbReference>
<keyword evidence="1 5" id="KW-0808">Transferase</keyword>
<evidence type="ECO:0000256" key="2">
    <source>
        <dbReference type="ARBA" id="ARBA00023315"/>
    </source>
</evidence>
<dbReference type="CDD" id="cd04301">
    <property type="entry name" value="NAT_SF"/>
    <property type="match status" value="1"/>
</dbReference>
<keyword evidence="6" id="KW-1185">Reference proteome</keyword>
<dbReference type="GO" id="GO:0008999">
    <property type="term" value="F:protein-N-terminal-alanine acetyltransferase activity"/>
    <property type="evidence" value="ECO:0007669"/>
    <property type="project" value="TreeGrafter"/>
</dbReference>
<evidence type="ECO:0000313" key="6">
    <source>
        <dbReference type="Proteomes" id="UP000254924"/>
    </source>
</evidence>
<dbReference type="Gene3D" id="3.40.630.30">
    <property type="match status" value="1"/>
</dbReference>
<evidence type="ECO:0000256" key="1">
    <source>
        <dbReference type="ARBA" id="ARBA00022679"/>
    </source>
</evidence>
<dbReference type="PANTHER" id="PTHR43792:SF8">
    <property type="entry name" value="[RIBOSOMAL PROTEIN US5]-ALANINE N-ACETYLTRANSFERASE"/>
    <property type="match status" value="1"/>
</dbReference>
<feature type="domain" description="N-acetyltransferase" evidence="4">
    <location>
        <begin position="21"/>
        <end position="178"/>
    </location>
</feature>
<dbReference type="SUPFAM" id="SSF55729">
    <property type="entry name" value="Acyl-CoA N-acyltransferases (Nat)"/>
    <property type="match status" value="1"/>
</dbReference>
<gene>
    <name evidence="5" type="ORF">NCTC12224_01986</name>
</gene>
<name>A0A380KDD9_9STRE</name>
<protein>
    <submittedName>
        <fullName evidence="5">Acetyltransferase, GNAT family</fullName>
    </submittedName>
</protein>
<dbReference type="GeneID" id="78357245"/>
<evidence type="ECO:0000256" key="3">
    <source>
        <dbReference type="ARBA" id="ARBA00038502"/>
    </source>
</evidence>
<dbReference type="EMBL" id="UHFN01000007">
    <property type="protein sequence ID" value="SUN62619.1"/>
    <property type="molecule type" value="Genomic_DNA"/>
</dbReference>
<organism evidence="5 6">
    <name type="scientific">Streptococcus hyointestinalis</name>
    <dbReference type="NCBI Taxonomy" id="1337"/>
    <lineage>
        <taxon>Bacteria</taxon>
        <taxon>Bacillati</taxon>
        <taxon>Bacillota</taxon>
        <taxon>Bacilli</taxon>
        <taxon>Lactobacillales</taxon>
        <taxon>Streptococcaceae</taxon>
        <taxon>Streptococcus</taxon>
    </lineage>
</organism>